<proteinExistence type="predicted"/>
<dbReference type="AlphaFoldDB" id="A4JQB9"/>
<protein>
    <recommendedName>
        <fullName evidence="1">PelD GGDEF domain-containing protein</fullName>
    </recommendedName>
</protein>
<dbReference type="KEGG" id="bvi:Bcep1808_5528"/>
<evidence type="ECO:0000259" key="1">
    <source>
        <dbReference type="Pfam" id="PF16963"/>
    </source>
</evidence>
<sequence length="137" mass="15240">MKVRAPLGTRPRGKEKCCRDLFASIRFPADRSTSHRSIPSIFTRQWAFIDGYLARIEASLRAQFDADLEGTRIGVHTLHLDNGDPGPARARLLKRAGGLMHTVASESLFSGWDQAKKRYVAVPERPRMAARAGAHDT</sequence>
<dbReference type="EMBL" id="CP000616">
    <property type="protein sequence ID" value="ABO58472.1"/>
    <property type="molecule type" value="Genomic_DNA"/>
</dbReference>
<dbReference type="InterPro" id="IPR031583">
    <property type="entry name" value="PelD_GGDEF"/>
</dbReference>
<gene>
    <name evidence="2" type="ordered locus">Bcep1808_5528</name>
</gene>
<feature type="domain" description="PelD GGDEF" evidence="1">
    <location>
        <begin position="49"/>
        <end position="95"/>
    </location>
</feature>
<dbReference type="Pfam" id="PF16963">
    <property type="entry name" value="PelD_GGDEF"/>
    <property type="match status" value="1"/>
</dbReference>
<name>A4JQB9_BURVG</name>
<reference evidence="3" key="1">
    <citation type="submission" date="2007-03" db="EMBL/GenBank/DDBJ databases">
        <title>Complete sequence of chromosome 3 of Burkholderia vietnamiensis G4.</title>
        <authorList>
            <consortium name="US DOE Joint Genome Institute"/>
            <person name="Copeland A."/>
            <person name="Lucas S."/>
            <person name="Lapidus A."/>
            <person name="Barry K."/>
            <person name="Detter J.C."/>
            <person name="Glavina del Rio T."/>
            <person name="Hammon N."/>
            <person name="Israni S."/>
            <person name="Dalin E."/>
            <person name="Tice H."/>
            <person name="Pitluck S."/>
            <person name="Chain P."/>
            <person name="Malfatti S."/>
            <person name="Shin M."/>
            <person name="Vergez L."/>
            <person name="Schmutz J."/>
            <person name="Larimer F."/>
            <person name="Land M."/>
            <person name="Hauser L."/>
            <person name="Kyrpides N."/>
            <person name="Tiedje J."/>
            <person name="Richardson P."/>
        </authorList>
    </citation>
    <scope>NUCLEOTIDE SEQUENCE [LARGE SCALE GENOMIC DNA]</scope>
    <source>
        <strain evidence="3">G4 / LMG 22486</strain>
    </source>
</reference>
<evidence type="ECO:0000313" key="2">
    <source>
        <dbReference type="EMBL" id="ABO58472.1"/>
    </source>
</evidence>
<accession>A4JQB9</accession>
<evidence type="ECO:0000313" key="3">
    <source>
        <dbReference type="Proteomes" id="UP000002287"/>
    </source>
</evidence>
<dbReference type="Proteomes" id="UP000002287">
    <property type="component" value="Chromosome 3"/>
</dbReference>
<dbReference type="HOGENOM" id="CLU_1861461_0_0_4"/>
<organism evidence="2 3">
    <name type="scientific">Burkholderia vietnamiensis (strain G4 / LMG 22486)</name>
    <name type="common">Burkholderia cepacia (strain R1808)</name>
    <dbReference type="NCBI Taxonomy" id="269482"/>
    <lineage>
        <taxon>Bacteria</taxon>
        <taxon>Pseudomonadati</taxon>
        <taxon>Pseudomonadota</taxon>
        <taxon>Betaproteobacteria</taxon>
        <taxon>Burkholderiales</taxon>
        <taxon>Burkholderiaceae</taxon>
        <taxon>Burkholderia</taxon>
        <taxon>Burkholderia cepacia complex</taxon>
    </lineage>
</organism>